<organism evidence="2 3">
    <name type="scientific">Tolypocladium paradoxum</name>
    <dbReference type="NCBI Taxonomy" id="94208"/>
    <lineage>
        <taxon>Eukaryota</taxon>
        <taxon>Fungi</taxon>
        <taxon>Dikarya</taxon>
        <taxon>Ascomycota</taxon>
        <taxon>Pezizomycotina</taxon>
        <taxon>Sordariomycetes</taxon>
        <taxon>Hypocreomycetidae</taxon>
        <taxon>Hypocreales</taxon>
        <taxon>Ophiocordycipitaceae</taxon>
        <taxon>Tolypocladium</taxon>
    </lineage>
</organism>
<protein>
    <submittedName>
        <fullName evidence="2">Uncharacterized protein</fullName>
    </submittedName>
</protein>
<feature type="compositionally biased region" description="Gly residues" evidence="1">
    <location>
        <begin position="169"/>
        <end position="178"/>
    </location>
</feature>
<gene>
    <name evidence="2" type="ORF">TPAR_08892</name>
</gene>
<name>A0A2S4KLA6_9HYPO</name>
<feature type="region of interest" description="Disordered" evidence="1">
    <location>
        <begin position="120"/>
        <end position="155"/>
    </location>
</feature>
<evidence type="ECO:0000256" key="1">
    <source>
        <dbReference type="SAM" id="MobiDB-lite"/>
    </source>
</evidence>
<reference evidence="2 3" key="1">
    <citation type="submission" date="2018-01" db="EMBL/GenBank/DDBJ databases">
        <title>Harnessing the power of phylogenomics to disentangle the directionality and signatures of interkingdom host jumping in the parasitic fungal genus Tolypocladium.</title>
        <authorList>
            <person name="Quandt C.A."/>
            <person name="Patterson W."/>
            <person name="Spatafora J.W."/>
        </authorList>
    </citation>
    <scope>NUCLEOTIDE SEQUENCE [LARGE SCALE GENOMIC DNA]</scope>
    <source>
        <strain evidence="2 3">NRBC 100945</strain>
    </source>
</reference>
<feature type="region of interest" description="Disordered" evidence="1">
    <location>
        <begin position="169"/>
        <end position="278"/>
    </location>
</feature>
<proteinExistence type="predicted"/>
<dbReference type="Proteomes" id="UP000237481">
    <property type="component" value="Unassembled WGS sequence"/>
</dbReference>
<dbReference type="EMBL" id="PKSG01001133">
    <property type="protein sequence ID" value="POR30885.1"/>
    <property type="molecule type" value="Genomic_DNA"/>
</dbReference>
<feature type="compositionally biased region" description="Basic residues" evidence="1">
    <location>
        <begin position="201"/>
        <end position="217"/>
    </location>
</feature>
<feature type="compositionally biased region" description="Polar residues" evidence="1">
    <location>
        <begin position="237"/>
        <end position="260"/>
    </location>
</feature>
<sequence>MEAVEAIAAHSACLGRVARLARGNRTGGGGGGAVAPQTQMHETPNWTKHQQPRGESPLIRLQRFLRAAVTGASRDRGAPADQMPDAPPQPMCQHARFTRINLAFARLLLEKGCSVIHRRPQARARGRGPARRVSAPTGERRRRGQDLSVLPQGGRGPVAAAVAALEAGVGGVPHGGRGGARRRAVRPPTLVELLGGAAHAGRTRTRRRGTRRTRSRATTRCSRQGYGSKTRAEWRRCSSTPDGSPSRTSCGPCASSSSTRRGVRQPGGDAGGDGPDAHVQRAVSMPVMGAFHEKLFEDLKTKGLRV</sequence>
<comment type="caution">
    <text evidence="2">The sequence shown here is derived from an EMBL/GenBank/DDBJ whole genome shotgun (WGS) entry which is preliminary data.</text>
</comment>
<dbReference type="AlphaFoldDB" id="A0A2S4KLA6"/>
<evidence type="ECO:0000313" key="2">
    <source>
        <dbReference type="EMBL" id="POR30885.1"/>
    </source>
</evidence>
<accession>A0A2S4KLA6</accession>
<keyword evidence="3" id="KW-1185">Reference proteome</keyword>
<evidence type="ECO:0000313" key="3">
    <source>
        <dbReference type="Proteomes" id="UP000237481"/>
    </source>
</evidence>
<feature type="compositionally biased region" description="Basic residues" evidence="1">
    <location>
        <begin position="120"/>
        <end position="130"/>
    </location>
</feature>